<protein>
    <recommendedName>
        <fullName evidence="3">Nucleotidyltransferase domain-containing protein</fullName>
    </recommendedName>
</protein>
<gene>
    <name evidence="1" type="ORF">AEL95_06300</name>
</gene>
<proteinExistence type="predicted"/>
<dbReference type="Gene3D" id="3.30.460.10">
    <property type="entry name" value="Beta Polymerase, domain 2"/>
    <property type="match status" value="1"/>
</dbReference>
<dbReference type="PATRIC" id="fig|47770.28.peg.694"/>
<reference evidence="1 2" key="1">
    <citation type="journal article" date="2016" name="Microbiology (Mosc.)">
        <title>Comparison of Lactobacillus crispatus isolates from Lactobacillus-dominated vaginal microbiomes with isolates from microbiomes containing bacterial vaginosis-associated bacteria.</title>
        <authorList>
            <person name="Abdelmaksoud A.A."/>
            <person name="Koparde V.N."/>
            <person name="Sheth N.U."/>
            <person name="Serrano M.G."/>
            <person name="Glascock A.L."/>
            <person name="Fettweis J.M."/>
            <person name="Strauss Iii J.F."/>
            <person name="Buck G.A."/>
            <person name="Jefferson K.K."/>
        </authorList>
    </citation>
    <scope>NUCLEOTIDE SEQUENCE [LARGE SCALE GENOMIC DNA]</scope>
    <source>
        <strain evidence="1 2">VMC3</strain>
    </source>
</reference>
<comment type="caution">
    <text evidence="1">The sequence shown here is derived from an EMBL/GenBank/DDBJ whole genome shotgun (WGS) entry which is preliminary data.</text>
</comment>
<dbReference type="AlphaFoldDB" id="A0A109DDY5"/>
<evidence type="ECO:0000313" key="1">
    <source>
        <dbReference type="EMBL" id="KWU03677.1"/>
    </source>
</evidence>
<dbReference type="EMBL" id="LJGP01000021">
    <property type="protein sequence ID" value="KWU03677.1"/>
    <property type="molecule type" value="Genomic_DNA"/>
</dbReference>
<evidence type="ECO:0000313" key="2">
    <source>
        <dbReference type="Proteomes" id="UP000067598"/>
    </source>
</evidence>
<dbReference type="RefSeq" id="WP_060462137.1">
    <property type="nucleotide sequence ID" value="NZ_AP025162.1"/>
</dbReference>
<dbReference type="Proteomes" id="UP000067598">
    <property type="component" value="Unassembled WGS sequence"/>
</dbReference>
<evidence type="ECO:0008006" key="3">
    <source>
        <dbReference type="Google" id="ProtNLM"/>
    </source>
</evidence>
<dbReference type="InterPro" id="IPR043519">
    <property type="entry name" value="NT_sf"/>
</dbReference>
<accession>A0A109DDY5</accession>
<organism evidence="1 2">
    <name type="scientific">Lactobacillus crispatus</name>
    <dbReference type="NCBI Taxonomy" id="47770"/>
    <lineage>
        <taxon>Bacteria</taxon>
        <taxon>Bacillati</taxon>
        <taxon>Bacillota</taxon>
        <taxon>Bacilli</taxon>
        <taxon>Lactobacillales</taxon>
        <taxon>Lactobacillaceae</taxon>
        <taxon>Lactobacillus</taxon>
    </lineage>
</organism>
<sequence length="269" mass="31151">MKEIDFYPITKEELVRKALAYVKDKLKIDNPIAIYISGSRLRRWNTEKSDFDLFAIVKEDPEKILYGKFTSQEKHFNIDKIGVDLNIKGFSLLYKMIINGDPNVIELFSEKPLWTSEDLYRNEQSLNLIKWLNEPQGHDTVLQANFIRFVKAGAGMIKSAKKKLQHHKTIRASKDLATAALWLDYADEAIVNESFPNPEYQMNVSEAYTLRRRIGDNALTEEEIPQEIRLLEEKATILKEKAYAKNVDYDEQSRQSRAILSAKFVRAMG</sequence>
<name>A0A109DDY5_9LACO</name>
<dbReference type="SUPFAM" id="SSF81301">
    <property type="entry name" value="Nucleotidyltransferase"/>
    <property type="match status" value="1"/>
</dbReference>